<dbReference type="AlphaFoldDB" id="A0A6A6IWB1"/>
<evidence type="ECO:0000256" key="1">
    <source>
        <dbReference type="SAM" id="MobiDB-lite"/>
    </source>
</evidence>
<feature type="region of interest" description="Disordered" evidence="1">
    <location>
        <begin position="1"/>
        <end position="20"/>
    </location>
</feature>
<protein>
    <submittedName>
        <fullName evidence="2">Uncharacterized protein</fullName>
    </submittedName>
</protein>
<dbReference type="GeneID" id="54579788"/>
<evidence type="ECO:0000313" key="3">
    <source>
        <dbReference type="Proteomes" id="UP000800094"/>
    </source>
</evidence>
<accession>A0A6A6IWB1</accession>
<sequence>MHTPSSRFPGARQPTGPRKGFDVVEGFGVVEEFDVVEGLDPVAWVDLAEGFDAAEEFDVLIERRYSPRRCGYINSTKSADCTKNRHVSYRGPRGPYISAPVGSHEETMRLYANGGPQASRSHSKPDDGYGSYNDLYAVPKPQAGHPNIPALGYNQQDQNALDPFCTPLNERFRGRPQNILPAAPPVPLQGVLVMWLRQRVDKPGYYYKIGNGLADSEERASSSPEEDGLYFFDGREMVRVDEKPDWACKKRRQLAG</sequence>
<name>A0A6A6IWB1_9PLEO</name>
<proteinExistence type="predicted"/>
<organism evidence="2 3">
    <name type="scientific">Trematosphaeria pertusa</name>
    <dbReference type="NCBI Taxonomy" id="390896"/>
    <lineage>
        <taxon>Eukaryota</taxon>
        <taxon>Fungi</taxon>
        <taxon>Dikarya</taxon>
        <taxon>Ascomycota</taxon>
        <taxon>Pezizomycotina</taxon>
        <taxon>Dothideomycetes</taxon>
        <taxon>Pleosporomycetidae</taxon>
        <taxon>Pleosporales</taxon>
        <taxon>Massarineae</taxon>
        <taxon>Trematosphaeriaceae</taxon>
        <taxon>Trematosphaeria</taxon>
    </lineage>
</organism>
<dbReference type="Proteomes" id="UP000800094">
    <property type="component" value="Unassembled WGS sequence"/>
</dbReference>
<reference evidence="2" key="1">
    <citation type="journal article" date="2020" name="Stud. Mycol.">
        <title>101 Dothideomycetes genomes: a test case for predicting lifestyles and emergence of pathogens.</title>
        <authorList>
            <person name="Haridas S."/>
            <person name="Albert R."/>
            <person name="Binder M."/>
            <person name="Bloem J."/>
            <person name="Labutti K."/>
            <person name="Salamov A."/>
            <person name="Andreopoulos B."/>
            <person name="Baker S."/>
            <person name="Barry K."/>
            <person name="Bills G."/>
            <person name="Bluhm B."/>
            <person name="Cannon C."/>
            <person name="Castanera R."/>
            <person name="Culley D."/>
            <person name="Daum C."/>
            <person name="Ezra D."/>
            <person name="Gonzalez J."/>
            <person name="Henrissat B."/>
            <person name="Kuo A."/>
            <person name="Liang C."/>
            <person name="Lipzen A."/>
            <person name="Lutzoni F."/>
            <person name="Magnuson J."/>
            <person name="Mondo S."/>
            <person name="Nolan M."/>
            <person name="Ohm R."/>
            <person name="Pangilinan J."/>
            <person name="Park H.-J."/>
            <person name="Ramirez L."/>
            <person name="Alfaro M."/>
            <person name="Sun H."/>
            <person name="Tritt A."/>
            <person name="Yoshinaga Y."/>
            <person name="Zwiers L.-H."/>
            <person name="Turgeon B."/>
            <person name="Goodwin S."/>
            <person name="Spatafora J."/>
            <person name="Crous P."/>
            <person name="Grigoriev I."/>
        </authorList>
    </citation>
    <scope>NUCLEOTIDE SEQUENCE</scope>
    <source>
        <strain evidence="2">CBS 122368</strain>
    </source>
</reference>
<dbReference type="EMBL" id="ML987190">
    <property type="protein sequence ID" value="KAF2254222.1"/>
    <property type="molecule type" value="Genomic_DNA"/>
</dbReference>
<gene>
    <name evidence="2" type="ORF">BU26DRAFT_500014</name>
</gene>
<dbReference type="RefSeq" id="XP_033689226.1">
    <property type="nucleotide sequence ID" value="XM_033826458.1"/>
</dbReference>
<keyword evidence="3" id="KW-1185">Reference proteome</keyword>
<evidence type="ECO:0000313" key="2">
    <source>
        <dbReference type="EMBL" id="KAF2254222.1"/>
    </source>
</evidence>